<dbReference type="EMBL" id="MFKF01000153">
    <property type="protein sequence ID" value="OGG52188.1"/>
    <property type="molecule type" value="Genomic_DNA"/>
</dbReference>
<keyword evidence="3" id="KW-0408">Iron</keyword>
<accession>A0A1F6CSM3</accession>
<dbReference type="PANTHER" id="PTHR11228">
    <property type="entry name" value="RADICAL SAM DOMAIN PROTEIN"/>
    <property type="match status" value="1"/>
</dbReference>
<proteinExistence type="predicted"/>
<dbReference type="Pfam" id="PF04055">
    <property type="entry name" value="Radical_SAM"/>
    <property type="match status" value="1"/>
</dbReference>
<sequence length="313" mass="36014">MRKFRAVLKYIKVRLQRRPVLVNLEVTKFCNAGCDFCDYWQTKKSPKLDDYVEVVQKINPMMVSLTGGEPLLRKDLPNVIRNLRDHFGFLYIGMVTHGQLLTLEKAKALWDAGLDQLSISMNYLGPRHDEERGLPGLFDHLSKLIPRLREVGVDNVVLNTVIKDDNLDHIPSLIRQAHAWGVRVSFSSYTSLKNGNETHMVRAERMEKLRATIEEIRALKRRYRNVVSSHYYLSVVPKYFEQGYMEGCKAGKSFIQVTPDGYLKVCPEMPVIGHSSGYRRQKEDVACTKCWYSCRGESQAPMTAQRLWELVTG</sequence>
<feature type="domain" description="Radical SAM core" evidence="5">
    <location>
        <begin position="14"/>
        <end position="220"/>
    </location>
</feature>
<keyword evidence="4" id="KW-0411">Iron-sulfur</keyword>
<dbReference type="InterPro" id="IPR007197">
    <property type="entry name" value="rSAM"/>
</dbReference>
<dbReference type="Proteomes" id="UP000178606">
    <property type="component" value="Unassembled WGS sequence"/>
</dbReference>
<dbReference type="GO" id="GO:0003824">
    <property type="term" value="F:catalytic activity"/>
    <property type="evidence" value="ECO:0007669"/>
    <property type="project" value="InterPro"/>
</dbReference>
<dbReference type="SMART" id="SM00729">
    <property type="entry name" value="Elp3"/>
    <property type="match status" value="1"/>
</dbReference>
<dbReference type="Gene3D" id="3.20.20.70">
    <property type="entry name" value="Aldolase class I"/>
    <property type="match status" value="1"/>
</dbReference>
<dbReference type="SFLD" id="SFLDG01067">
    <property type="entry name" value="SPASM/twitch_domain_containing"/>
    <property type="match status" value="1"/>
</dbReference>
<evidence type="ECO:0000256" key="3">
    <source>
        <dbReference type="ARBA" id="ARBA00023004"/>
    </source>
</evidence>
<dbReference type="CDD" id="cd01335">
    <property type="entry name" value="Radical_SAM"/>
    <property type="match status" value="1"/>
</dbReference>
<organism evidence="6 7">
    <name type="scientific">Handelsmanbacteria sp. (strain RIFCSPLOWO2_12_FULL_64_10)</name>
    <dbReference type="NCBI Taxonomy" id="1817868"/>
    <lineage>
        <taxon>Bacteria</taxon>
        <taxon>Candidatus Handelsmaniibacteriota</taxon>
    </lineage>
</organism>
<dbReference type="InterPro" id="IPR050377">
    <property type="entry name" value="Radical_SAM_PqqE_MftC-like"/>
</dbReference>
<dbReference type="PROSITE" id="PS51918">
    <property type="entry name" value="RADICAL_SAM"/>
    <property type="match status" value="1"/>
</dbReference>
<keyword evidence="1" id="KW-0949">S-adenosyl-L-methionine</keyword>
<evidence type="ECO:0000256" key="4">
    <source>
        <dbReference type="ARBA" id="ARBA00023014"/>
    </source>
</evidence>
<reference evidence="6 7" key="1">
    <citation type="journal article" date="2016" name="Nat. Commun.">
        <title>Thousands of microbial genomes shed light on interconnected biogeochemical processes in an aquifer system.</title>
        <authorList>
            <person name="Anantharaman K."/>
            <person name="Brown C.T."/>
            <person name="Hug L.A."/>
            <person name="Sharon I."/>
            <person name="Castelle C.J."/>
            <person name="Probst A.J."/>
            <person name="Thomas B.C."/>
            <person name="Singh A."/>
            <person name="Wilkins M.J."/>
            <person name="Karaoz U."/>
            <person name="Brodie E.L."/>
            <person name="Williams K.H."/>
            <person name="Hubbard S.S."/>
            <person name="Banfield J.F."/>
        </authorList>
    </citation>
    <scope>NUCLEOTIDE SEQUENCE [LARGE SCALE GENOMIC DNA]</scope>
    <source>
        <strain evidence="7">RIFCSPLOWO2_12_FULL_64_10</strain>
    </source>
</reference>
<dbReference type="PANTHER" id="PTHR11228:SF7">
    <property type="entry name" value="PQQA PEPTIDE CYCLASE"/>
    <property type="match status" value="1"/>
</dbReference>
<dbReference type="GO" id="GO:0051536">
    <property type="term" value="F:iron-sulfur cluster binding"/>
    <property type="evidence" value="ECO:0007669"/>
    <property type="project" value="UniProtKB-KW"/>
</dbReference>
<evidence type="ECO:0000313" key="7">
    <source>
        <dbReference type="Proteomes" id="UP000178606"/>
    </source>
</evidence>
<dbReference type="InterPro" id="IPR006638">
    <property type="entry name" value="Elp3/MiaA/NifB-like_rSAM"/>
</dbReference>
<evidence type="ECO:0000256" key="1">
    <source>
        <dbReference type="ARBA" id="ARBA00022691"/>
    </source>
</evidence>
<dbReference type="InterPro" id="IPR058240">
    <property type="entry name" value="rSAM_sf"/>
</dbReference>
<evidence type="ECO:0000313" key="6">
    <source>
        <dbReference type="EMBL" id="OGG52188.1"/>
    </source>
</evidence>
<dbReference type="SFLD" id="SFLDS00029">
    <property type="entry name" value="Radical_SAM"/>
    <property type="match status" value="1"/>
</dbReference>
<dbReference type="AlphaFoldDB" id="A0A1F6CSM3"/>
<comment type="caution">
    <text evidence="6">The sequence shown here is derived from an EMBL/GenBank/DDBJ whole genome shotgun (WGS) entry which is preliminary data.</text>
</comment>
<gene>
    <name evidence="6" type="ORF">A3F84_03760</name>
</gene>
<dbReference type="SUPFAM" id="SSF102114">
    <property type="entry name" value="Radical SAM enzymes"/>
    <property type="match status" value="1"/>
</dbReference>
<keyword evidence="2" id="KW-0479">Metal-binding</keyword>
<dbReference type="GO" id="GO:0046872">
    <property type="term" value="F:metal ion binding"/>
    <property type="evidence" value="ECO:0007669"/>
    <property type="project" value="UniProtKB-KW"/>
</dbReference>
<protein>
    <recommendedName>
        <fullName evidence="5">Radical SAM core domain-containing protein</fullName>
    </recommendedName>
</protein>
<dbReference type="InterPro" id="IPR013785">
    <property type="entry name" value="Aldolase_TIM"/>
</dbReference>
<name>A0A1F6CSM3_HANXR</name>
<evidence type="ECO:0000259" key="5">
    <source>
        <dbReference type="PROSITE" id="PS51918"/>
    </source>
</evidence>
<evidence type="ECO:0000256" key="2">
    <source>
        <dbReference type="ARBA" id="ARBA00022723"/>
    </source>
</evidence>